<dbReference type="Proteomes" id="UP000585474">
    <property type="component" value="Unassembled WGS sequence"/>
</dbReference>
<name>A0A7J0G336_9ERIC</name>
<organism evidence="2 3">
    <name type="scientific">Actinidia rufa</name>
    <dbReference type="NCBI Taxonomy" id="165716"/>
    <lineage>
        <taxon>Eukaryota</taxon>
        <taxon>Viridiplantae</taxon>
        <taxon>Streptophyta</taxon>
        <taxon>Embryophyta</taxon>
        <taxon>Tracheophyta</taxon>
        <taxon>Spermatophyta</taxon>
        <taxon>Magnoliopsida</taxon>
        <taxon>eudicotyledons</taxon>
        <taxon>Gunneridae</taxon>
        <taxon>Pentapetalae</taxon>
        <taxon>asterids</taxon>
        <taxon>Ericales</taxon>
        <taxon>Actinidiaceae</taxon>
        <taxon>Actinidia</taxon>
    </lineage>
</organism>
<keyword evidence="3" id="KW-1185">Reference proteome</keyword>
<evidence type="ECO:0000256" key="1">
    <source>
        <dbReference type="SAM" id="MobiDB-lite"/>
    </source>
</evidence>
<dbReference type="EMBL" id="BJWL01000017">
    <property type="protein sequence ID" value="GFZ05194.1"/>
    <property type="molecule type" value="Genomic_DNA"/>
</dbReference>
<evidence type="ECO:0000313" key="2">
    <source>
        <dbReference type="EMBL" id="GFZ05194.1"/>
    </source>
</evidence>
<accession>A0A7J0G336</accession>
<reference evidence="2 3" key="1">
    <citation type="submission" date="2019-07" db="EMBL/GenBank/DDBJ databases">
        <title>De Novo Assembly of kiwifruit Actinidia rufa.</title>
        <authorList>
            <person name="Sugita-Konishi S."/>
            <person name="Sato K."/>
            <person name="Mori E."/>
            <person name="Abe Y."/>
            <person name="Kisaki G."/>
            <person name="Hamano K."/>
            <person name="Suezawa K."/>
            <person name="Otani M."/>
            <person name="Fukuda T."/>
            <person name="Manabe T."/>
            <person name="Gomi K."/>
            <person name="Tabuchi M."/>
            <person name="Akimitsu K."/>
            <person name="Kataoka I."/>
        </authorList>
    </citation>
    <scope>NUCLEOTIDE SEQUENCE [LARGE SCALE GENOMIC DNA]</scope>
    <source>
        <strain evidence="3">cv. Fuchu</strain>
    </source>
</reference>
<protein>
    <submittedName>
        <fullName evidence="2">Uncharacterized protein</fullName>
    </submittedName>
</protein>
<feature type="compositionally biased region" description="Polar residues" evidence="1">
    <location>
        <begin position="105"/>
        <end position="114"/>
    </location>
</feature>
<sequence>MRKRPTCSERRGEGFGIKVIIKAPMKEQRDRAKALKVLCGVSVTASTRTVSTNQKTRMVRILGRCLFPKVIEKIHNDLLTHSSDDQDEDSQAGERSGVTLDVIGGSSSTGNAEASSEVPRGSTPSSAEGTITLEGAPLAINLVELIVDKRSTQPGLARIASLTELSEGCPPMPSDSLALENKEELSAEELDQLRVQLCSLTFTCPGCCRRLPPRIKRLERELRNTSEAALAN</sequence>
<dbReference type="AlphaFoldDB" id="A0A7J0G336"/>
<proteinExistence type="predicted"/>
<gene>
    <name evidence="2" type="ORF">Acr_17g0007660</name>
</gene>
<feature type="region of interest" description="Disordered" evidence="1">
    <location>
        <begin position="100"/>
        <end position="130"/>
    </location>
</feature>
<evidence type="ECO:0000313" key="3">
    <source>
        <dbReference type="Proteomes" id="UP000585474"/>
    </source>
</evidence>
<comment type="caution">
    <text evidence="2">The sequence shown here is derived from an EMBL/GenBank/DDBJ whole genome shotgun (WGS) entry which is preliminary data.</text>
</comment>